<dbReference type="GO" id="GO:0005886">
    <property type="term" value="C:plasma membrane"/>
    <property type="evidence" value="ECO:0007669"/>
    <property type="project" value="UniProtKB-SubCell"/>
</dbReference>
<evidence type="ECO:0000256" key="3">
    <source>
        <dbReference type="ARBA" id="ARBA00022692"/>
    </source>
</evidence>
<feature type="transmembrane region" description="Helical" evidence="6">
    <location>
        <begin position="132"/>
        <end position="148"/>
    </location>
</feature>
<evidence type="ECO:0000313" key="8">
    <source>
        <dbReference type="Proteomes" id="UP000284177"/>
    </source>
</evidence>
<comment type="caution">
    <text evidence="7">The sequence shown here is derived from an EMBL/GenBank/DDBJ whole genome shotgun (WGS) entry which is preliminary data.</text>
</comment>
<dbReference type="AlphaFoldDB" id="A0A419SY16"/>
<dbReference type="PANTHER" id="PTHR30482">
    <property type="entry name" value="HIGH-AFFINITY BRANCHED-CHAIN AMINO ACID TRANSPORT SYSTEM PERMEASE"/>
    <property type="match status" value="1"/>
</dbReference>
<proteinExistence type="predicted"/>
<organism evidence="7 8">
    <name type="scientific">Thermohalobacter berrensis</name>
    <dbReference type="NCBI Taxonomy" id="99594"/>
    <lineage>
        <taxon>Bacteria</taxon>
        <taxon>Bacillati</taxon>
        <taxon>Bacillota</taxon>
        <taxon>Tissierellia</taxon>
        <taxon>Tissierellales</taxon>
        <taxon>Thermohalobacteraceae</taxon>
        <taxon>Thermohalobacter</taxon>
    </lineage>
</organism>
<name>A0A419SY16_9FIRM</name>
<gene>
    <name evidence="7" type="ORF">BET03_05170</name>
</gene>
<protein>
    <submittedName>
        <fullName evidence="7">ABC transporter permease</fullName>
    </submittedName>
</protein>
<comment type="subcellular location">
    <subcellularLocation>
        <location evidence="1">Cell membrane</location>
        <topology evidence="1">Multi-pass membrane protein</topology>
    </subcellularLocation>
</comment>
<feature type="transmembrane region" description="Helical" evidence="6">
    <location>
        <begin position="218"/>
        <end position="239"/>
    </location>
</feature>
<evidence type="ECO:0000256" key="6">
    <source>
        <dbReference type="SAM" id="Phobius"/>
    </source>
</evidence>
<evidence type="ECO:0000313" key="7">
    <source>
        <dbReference type="EMBL" id="RKD30098.1"/>
    </source>
</evidence>
<keyword evidence="8" id="KW-1185">Reference proteome</keyword>
<feature type="transmembrane region" description="Helical" evidence="6">
    <location>
        <begin position="34"/>
        <end position="51"/>
    </location>
</feature>
<feature type="transmembrane region" description="Helical" evidence="6">
    <location>
        <begin position="99"/>
        <end position="126"/>
    </location>
</feature>
<dbReference type="Pfam" id="PF02653">
    <property type="entry name" value="BPD_transp_2"/>
    <property type="match status" value="1"/>
</dbReference>
<feature type="transmembrane region" description="Helical" evidence="6">
    <location>
        <begin position="251"/>
        <end position="281"/>
    </location>
</feature>
<dbReference type="EMBL" id="MCIB01000036">
    <property type="protein sequence ID" value="RKD30098.1"/>
    <property type="molecule type" value="Genomic_DNA"/>
</dbReference>
<dbReference type="Proteomes" id="UP000284177">
    <property type="component" value="Unassembled WGS sequence"/>
</dbReference>
<keyword evidence="3 6" id="KW-0812">Transmembrane</keyword>
<dbReference type="GO" id="GO:0015658">
    <property type="term" value="F:branched-chain amino acid transmembrane transporter activity"/>
    <property type="evidence" value="ECO:0007669"/>
    <property type="project" value="InterPro"/>
</dbReference>
<keyword evidence="5 6" id="KW-0472">Membrane</keyword>
<keyword evidence="4 6" id="KW-1133">Transmembrane helix</keyword>
<dbReference type="CDD" id="cd06581">
    <property type="entry name" value="TM_PBP1_LivM_like"/>
    <property type="match status" value="1"/>
</dbReference>
<dbReference type="OrthoDB" id="9789927at2"/>
<keyword evidence="2" id="KW-1003">Cell membrane</keyword>
<feature type="transmembrane region" description="Helical" evidence="6">
    <location>
        <begin position="6"/>
        <end position="22"/>
    </location>
</feature>
<feature type="transmembrane region" description="Helical" evidence="6">
    <location>
        <begin position="301"/>
        <end position="320"/>
    </location>
</feature>
<feature type="transmembrane region" description="Helical" evidence="6">
    <location>
        <begin position="57"/>
        <end position="78"/>
    </location>
</feature>
<dbReference type="InterPro" id="IPR001851">
    <property type="entry name" value="ABC_transp_permease"/>
</dbReference>
<sequence length="347" mass="38418">MKDKRKILTIISLILFVILLFIMNRTFDSYEIRILNLCGIYVVLGLSLNLINGFTGLFSLGHAGFMAIGAYTSAIFTMSPELKQMNYYLKPIIPIFKNIQLPFLPSLLIAGLMAGLIGFLIAAPVLRLKDDYLAIATLGFSEIIRVVFTNTQSLTNGALGLKGLPKYTNVWWSWGMAIGTVIFMVLLIKGSYGRALMAIREDEIAAEAMGIDLFRHKIISFTIGSFLAGVGGALLAHLLGTIDPLMFRFLLTFNILLIVVLGGIGSITGTVISAVVVTVLMEFLRVLDGTMDLGFIRISGIPGMRMVVFSALLMFVILFYQRGIMGTKEFTWDWILNRKKKYTQIKG</sequence>
<evidence type="ECO:0000256" key="1">
    <source>
        <dbReference type="ARBA" id="ARBA00004651"/>
    </source>
</evidence>
<feature type="transmembrane region" description="Helical" evidence="6">
    <location>
        <begin position="169"/>
        <end position="188"/>
    </location>
</feature>
<evidence type="ECO:0000256" key="2">
    <source>
        <dbReference type="ARBA" id="ARBA00022475"/>
    </source>
</evidence>
<evidence type="ECO:0000256" key="5">
    <source>
        <dbReference type="ARBA" id="ARBA00023136"/>
    </source>
</evidence>
<evidence type="ECO:0000256" key="4">
    <source>
        <dbReference type="ARBA" id="ARBA00022989"/>
    </source>
</evidence>
<accession>A0A419SY16</accession>
<dbReference type="InterPro" id="IPR043428">
    <property type="entry name" value="LivM-like"/>
</dbReference>
<dbReference type="RefSeq" id="WP_120170388.1">
    <property type="nucleotide sequence ID" value="NZ_MCIB01000036.1"/>
</dbReference>
<dbReference type="PANTHER" id="PTHR30482:SF10">
    <property type="entry name" value="HIGH-AFFINITY BRANCHED-CHAIN AMINO ACID TRANSPORT PROTEIN BRAE"/>
    <property type="match status" value="1"/>
</dbReference>
<reference evidence="7 8" key="1">
    <citation type="submission" date="2016-08" db="EMBL/GenBank/DDBJ databases">
        <title>Novel Firmicutes and Novel Genomes.</title>
        <authorList>
            <person name="Poppleton D.I."/>
            <person name="Gribaldo S."/>
        </authorList>
    </citation>
    <scope>NUCLEOTIDE SEQUENCE [LARGE SCALE GENOMIC DNA]</scope>
    <source>
        <strain evidence="7 8">CTT3</strain>
    </source>
</reference>